<name>A0A3S5Y4M9_RHOH1</name>
<dbReference type="KEGG" id="req:REQ_14130"/>
<dbReference type="EMBL" id="FN563149">
    <property type="protein sequence ID" value="CBH47495.1"/>
    <property type="molecule type" value="Genomic_DNA"/>
</dbReference>
<sequence>MTDPSIAVDPPASPAEARTTLALLTFDGFLCAVLSVLFLPAYIGTTPFPITVLISAVVNLLLVLGARKFTDRALVAALPLFGWLFGFGLCAIGGPGGDVLVFEDWRTLLLFVAALLPAGLYLFQVRLSSLVAAAQR</sequence>
<protein>
    <submittedName>
        <fullName evidence="2">Integral membrane protein</fullName>
    </submittedName>
</protein>
<dbReference type="GeneID" id="57577103"/>
<keyword evidence="1" id="KW-0812">Transmembrane</keyword>
<feature type="transmembrane region" description="Helical" evidence="1">
    <location>
        <begin position="48"/>
        <end position="66"/>
    </location>
</feature>
<keyword evidence="1" id="KW-1133">Transmembrane helix</keyword>
<evidence type="ECO:0000313" key="3">
    <source>
        <dbReference type="Proteomes" id="UP000006892"/>
    </source>
</evidence>
<reference evidence="2" key="1">
    <citation type="journal article" date="2010" name="PLoS Genet.">
        <title>The genome of a pathogenic rhodococcus: cooptive virulence underpinned by key gene acquisitions.</title>
        <authorList>
            <person name="Letek M."/>
            <person name="Gonzalez P."/>
            <person name="Macarthur I."/>
            <person name="Rodriguez H."/>
            <person name="Freeman T.C."/>
            <person name="Valero-Rello A."/>
            <person name="Blanco M."/>
            <person name="Buckley T."/>
            <person name="Cherevach I."/>
            <person name="Fahey R."/>
            <person name="Hapeshi A."/>
            <person name="Holdstock J."/>
            <person name="Leadon D."/>
            <person name="Navas J."/>
            <person name="Ocampo A."/>
            <person name="Quail M.A."/>
            <person name="Sanders M."/>
            <person name="Scortti M.M."/>
            <person name="Prescott J.F."/>
            <person name="Fogarty U."/>
            <person name="Meijer W.G."/>
            <person name="Parkhill J."/>
            <person name="Bentley S.D."/>
            <person name="Vazquez-Boland J.A."/>
        </authorList>
    </citation>
    <scope>NUCLEOTIDE SEQUENCE [LARGE SCALE GENOMIC DNA]</scope>
    <source>
        <strain evidence="2 3">103S</strain>
    </source>
</reference>
<feature type="transmembrane region" description="Helical" evidence="1">
    <location>
        <begin position="73"/>
        <end position="94"/>
    </location>
</feature>
<organism evidence="2">
    <name type="scientific">Rhodococcus hoagii (strain 103S)</name>
    <name type="common">Rhodococcus equi</name>
    <dbReference type="NCBI Taxonomy" id="685727"/>
    <lineage>
        <taxon>Bacteria</taxon>
        <taxon>Bacillati</taxon>
        <taxon>Actinomycetota</taxon>
        <taxon>Actinomycetes</taxon>
        <taxon>Mycobacteriales</taxon>
        <taxon>Nocardiaceae</taxon>
        <taxon>Prescottella</taxon>
    </lineage>
</organism>
<feature type="transmembrane region" description="Helical" evidence="1">
    <location>
        <begin position="21"/>
        <end position="42"/>
    </location>
</feature>
<feature type="transmembrane region" description="Helical" evidence="1">
    <location>
        <begin position="106"/>
        <end position="123"/>
    </location>
</feature>
<dbReference type="RefSeq" id="WP_013415372.1">
    <property type="nucleotide sequence ID" value="NC_014659.1"/>
</dbReference>
<proteinExistence type="predicted"/>
<evidence type="ECO:0000313" key="2">
    <source>
        <dbReference type="EMBL" id="CBH47495.1"/>
    </source>
</evidence>
<dbReference type="AlphaFoldDB" id="A0A3S5Y4M9"/>
<accession>A0A3S5Y4M9</accession>
<dbReference type="Proteomes" id="UP001154400">
    <property type="component" value="Chromosome"/>
</dbReference>
<evidence type="ECO:0000256" key="1">
    <source>
        <dbReference type="SAM" id="Phobius"/>
    </source>
</evidence>
<keyword evidence="1" id="KW-0472">Membrane</keyword>
<gene>
    <name evidence="2" type="ordered locus">REQ_14130</name>
</gene>